<proteinExistence type="predicted"/>
<dbReference type="PROSITE" id="PS00463">
    <property type="entry name" value="ZN2_CY6_FUNGAL_1"/>
    <property type="match status" value="1"/>
</dbReference>
<dbReference type="PANTHER" id="PTHR31845:SF21">
    <property type="entry name" value="REGULATORY PROTEIN LEU3"/>
    <property type="match status" value="1"/>
</dbReference>
<accession>A0A0J9XC91</accession>
<dbReference type="GO" id="GO:0006351">
    <property type="term" value="P:DNA-templated transcription"/>
    <property type="evidence" value="ECO:0007669"/>
    <property type="project" value="InterPro"/>
</dbReference>
<feature type="region of interest" description="Disordered" evidence="8">
    <location>
        <begin position="664"/>
        <end position="684"/>
    </location>
</feature>
<comment type="subcellular location">
    <subcellularLocation>
        <location evidence="1">Nucleus</location>
    </subcellularLocation>
</comment>
<dbReference type="STRING" id="1173061.A0A0J9XC91"/>
<protein>
    <submittedName>
        <fullName evidence="10">Similar to Saccharomyces cerevisiae YLR451W LEU3 Zinc-finger transcription factor that regulates genes involved in branched chain amino acid biosynthesis and ammonia assimilation</fullName>
    </submittedName>
</protein>
<dbReference type="Pfam" id="PF00172">
    <property type="entry name" value="Zn_clus"/>
    <property type="match status" value="1"/>
</dbReference>
<dbReference type="Pfam" id="PF04082">
    <property type="entry name" value="Fungal_trans"/>
    <property type="match status" value="1"/>
</dbReference>
<dbReference type="FunFam" id="4.10.240.10:FF:000003">
    <property type="entry name" value="C6 transcription factor (Leu3)"/>
    <property type="match status" value="1"/>
</dbReference>
<evidence type="ECO:0000313" key="11">
    <source>
        <dbReference type="Proteomes" id="UP000242525"/>
    </source>
</evidence>
<name>A0A0J9XC91_GEOCN</name>
<dbReference type="GO" id="GO:0001216">
    <property type="term" value="F:DNA-binding transcription activator activity"/>
    <property type="evidence" value="ECO:0007669"/>
    <property type="project" value="UniProtKB-ARBA"/>
</dbReference>
<evidence type="ECO:0000256" key="3">
    <source>
        <dbReference type="ARBA" id="ARBA00022833"/>
    </source>
</evidence>
<dbReference type="CDD" id="cd00067">
    <property type="entry name" value="GAL4"/>
    <property type="match status" value="1"/>
</dbReference>
<dbReference type="Proteomes" id="UP000242525">
    <property type="component" value="Unassembled WGS sequence"/>
</dbReference>
<evidence type="ECO:0000256" key="4">
    <source>
        <dbReference type="ARBA" id="ARBA00023015"/>
    </source>
</evidence>
<organism evidence="10 11">
    <name type="scientific">Geotrichum candidum</name>
    <name type="common">Oospora lactis</name>
    <name type="synonym">Dipodascus geotrichum</name>
    <dbReference type="NCBI Taxonomy" id="1173061"/>
    <lineage>
        <taxon>Eukaryota</taxon>
        <taxon>Fungi</taxon>
        <taxon>Dikarya</taxon>
        <taxon>Ascomycota</taxon>
        <taxon>Saccharomycotina</taxon>
        <taxon>Dipodascomycetes</taxon>
        <taxon>Dipodascales</taxon>
        <taxon>Dipodascaceae</taxon>
        <taxon>Geotrichum</taxon>
    </lineage>
</organism>
<dbReference type="EMBL" id="CCBN010000009">
    <property type="protein sequence ID" value="CDO54834.1"/>
    <property type="molecule type" value="Genomic_DNA"/>
</dbReference>
<dbReference type="PANTHER" id="PTHR31845">
    <property type="entry name" value="FINGER DOMAIN PROTEIN, PUTATIVE-RELATED"/>
    <property type="match status" value="1"/>
</dbReference>
<dbReference type="OrthoDB" id="2341546at2759"/>
<sequence length="768" mass="85754">MESPATATSNSADHSNNKRTSEDPLDGGLAGSRVKRIACIECRQQKVRCDAHEKYPDSCTRCIKKGLTCVLQPDFKRTYKRRRLVEIEKEIQKLKTTMETGGTSSNGSEPSRPSTLPMPLDLGSTEGVYKDLPEPVYVRERLRENPVTITPTIVTTPNSSSSSSQYLHTGLATKFGHVELDYSKLMCPPKTIGGVTLDTITIANLFKEFVDKYNPFLPVVDVAKGPQEIYNQCPALFWTIMVTASRRYDADGSLMMRLTPVLKQCLSEITVSPTNGYAAGRSTSSIVNAASVYTVQAFLIYTMWPPLTSSLSADSAWNTAGLAMYSAIRLGLHCPGYSRDFGRIKTDNPSYPQMNEQIRTWICCNIVSQSVATVYGYPAFTSFDASVLSACGPDSSIKMAEPIRQLMEIQHFEEEVAKTLNSNPRDPLGLSELSERLSLIQILSRKLDELDMQLEGTMDDCRKFVLLAARVHLLTYYYLDNGGYSEIQLQKGMIKAYNSALALLEHCERTYSADRSFIKYMPGIYSQILWQSSSIICKVYHSHFVQFVDGAAGKQLYHNCIKFISKASILKHDMMYRAAELMQQVWRLFAELEGDRAQRIVVRTRMSASVFFDCLWTLREEVGIRSAAPVILYQRLPVDADNEDEEEQADFKDQPLHFQPQDQKTLLSSPKSGNRLNSAGNTASLESNSINKVKAVNTLNSQSSTTTQPAPIFGNAVLSNGSAFNNNSNNSSNNNKTDFFSWDADLIWKDVDSLMTDFGFGEEEAPQK</sequence>
<dbReference type="GO" id="GO:0000981">
    <property type="term" value="F:DNA-binding transcription factor activity, RNA polymerase II-specific"/>
    <property type="evidence" value="ECO:0007669"/>
    <property type="project" value="InterPro"/>
</dbReference>
<evidence type="ECO:0000259" key="9">
    <source>
        <dbReference type="PROSITE" id="PS50048"/>
    </source>
</evidence>
<dbReference type="CDD" id="cd12148">
    <property type="entry name" value="fungal_TF_MHR"/>
    <property type="match status" value="1"/>
</dbReference>
<reference evidence="10" key="1">
    <citation type="submission" date="2014-03" db="EMBL/GenBank/DDBJ databases">
        <authorList>
            <person name="Casaregola S."/>
        </authorList>
    </citation>
    <scope>NUCLEOTIDE SEQUENCE [LARGE SCALE GENOMIC DNA]</scope>
    <source>
        <strain evidence="10">CLIB 918</strain>
    </source>
</reference>
<dbReference type="GO" id="GO:0005634">
    <property type="term" value="C:nucleus"/>
    <property type="evidence" value="ECO:0007669"/>
    <property type="project" value="UniProtKB-SubCell"/>
</dbReference>
<keyword evidence="2" id="KW-0479">Metal-binding</keyword>
<comment type="caution">
    <text evidence="10">The sequence shown here is derived from an EMBL/GenBank/DDBJ whole genome shotgun (WGS) entry which is preliminary data.</text>
</comment>
<gene>
    <name evidence="10" type="ORF">BN980_GECA09s00098g</name>
</gene>
<dbReference type="InterPro" id="IPR036864">
    <property type="entry name" value="Zn2-C6_fun-type_DNA-bd_sf"/>
</dbReference>
<dbReference type="SMART" id="SM00066">
    <property type="entry name" value="GAL4"/>
    <property type="match status" value="1"/>
</dbReference>
<keyword evidence="10" id="KW-0863">Zinc-finger</keyword>
<dbReference type="GO" id="GO:0008270">
    <property type="term" value="F:zinc ion binding"/>
    <property type="evidence" value="ECO:0007669"/>
    <property type="project" value="UniProtKB-KW"/>
</dbReference>
<evidence type="ECO:0000256" key="5">
    <source>
        <dbReference type="ARBA" id="ARBA00023125"/>
    </source>
</evidence>
<feature type="region of interest" description="Disordered" evidence="8">
    <location>
        <begin position="96"/>
        <end position="115"/>
    </location>
</feature>
<evidence type="ECO:0000256" key="6">
    <source>
        <dbReference type="ARBA" id="ARBA00023163"/>
    </source>
</evidence>
<keyword evidence="4" id="KW-0805">Transcription regulation</keyword>
<dbReference type="SUPFAM" id="SSF57701">
    <property type="entry name" value="Zn2/Cys6 DNA-binding domain"/>
    <property type="match status" value="1"/>
</dbReference>
<dbReference type="PROSITE" id="PS50048">
    <property type="entry name" value="ZN2_CY6_FUNGAL_2"/>
    <property type="match status" value="1"/>
</dbReference>
<evidence type="ECO:0000256" key="8">
    <source>
        <dbReference type="SAM" id="MobiDB-lite"/>
    </source>
</evidence>
<feature type="domain" description="Zn(2)-C6 fungal-type" evidence="9">
    <location>
        <begin position="38"/>
        <end position="71"/>
    </location>
</feature>
<dbReference type="AlphaFoldDB" id="A0A0J9XC91"/>
<feature type="region of interest" description="Disordered" evidence="8">
    <location>
        <begin position="1"/>
        <end position="29"/>
    </location>
</feature>
<dbReference type="GO" id="GO:0000976">
    <property type="term" value="F:transcription cis-regulatory region binding"/>
    <property type="evidence" value="ECO:0007669"/>
    <property type="project" value="TreeGrafter"/>
</dbReference>
<keyword evidence="6" id="KW-0804">Transcription</keyword>
<keyword evidence="11" id="KW-1185">Reference proteome</keyword>
<evidence type="ECO:0000256" key="2">
    <source>
        <dbReference type="ARBA" id="ARBA00022723"/>
    </source>
</evidence>
<feature type="compositionally biased region" description="Polar residues" evidence="8">
    <location>
        <begin position="1"/>
        <end position="14"/>
    </location>
</feature>
<feature type="compositionally biased region" description="Polar residues" evidence="8">
    <location>
        <begin position="96"/>
        <end position="114"/>
    </location>
</feature>
<evidence type="ECO:0000313" key="10">
    <source>
        <dbReference type="EMBL" id="CDO54834.1"/>
    </source>
</evidence>
<evidence type="ECO:0000256" key="1">
    <source>
        <dbReference type="ARBA" id="ARBA00004123"/>
    </source>
</evidence>
<dbReference type="Gene3D" id="4.10.240.10">
    <property type="entry name" value="Zn(2)-C6 fungal-type DNA-binding domain"/>
    <property type="match status" value="1"/>
</dbReference>
<dbReference type="InterPro" id="IPR007219">
    <property type="entry name" value="XnlR_reg_dom"/>
</dbReference>
<dbReference type="InterPro" id="IPR001138">
    <property type="entry name" value="Zn2Cys6_DnaBD"/>
</dbReference>
<keyword evidence="5" id="KW-0238">DNA-binding</keyword>
<evidence type="ECO:0000256" key="7">
    <source>
        <dbReference type="ARBA" id="ARBA00023242"/>
    </source>
</evidence>
<dbReference type="InterPro" id="IPR051089">
    <property type="entry name" value="prtT"/>
</dbReference>
<keyword evidence="3" id="KW-0862">Zinc</keyword>
<keyword evidence="7" id="KW-0539">Nucleus</keyword>